<dbReference type="Pfam" id="PF01124">
    <property type="entry name" value="MAPEG"/>
    <property type="match status" value="1"/>
</dbReference>
<keyword evidence="9 16" id="KW-1133">Transmembrane helix</keyword>
<keyword evidence="11" id="KW-0496">Mitochondrion</keyword>
<evidence type="ECO:0000256" key="12">
    <source>
        <dbReference type="ARBA" id="ARBA00023136"/>
    </source>
</evidence>
<comment type="subcellular location">
    <subcellularLocation>
        <location evidence="3">Endoplasmic reticulum membrane</location>
        <topology evidence="3">Multi-pass membrane protein</topology>
    </subcellularLocation>
    <subcellularLocation>
        <location evidence="2">Mitochondrion outer membrane</location>
    </subcellularLocation>
</comment>
<dbReference type="InterPro" id="IPR040162">
    <property type="entry name" value="MGST1-like"/>
</dbReference>
<dbReference type="Gene3D" id="1.20.120.550">
    <property type="entry name" value="Membrane associated eicosanoid/glutathione metabolism-like domain"/>
    <property type="match status" value="1"/>
</dbReference>
<evidence type="ECO:0000256" key="8">
    <source>
        <dbReference type="ARBA" id="ARBA00022824"/>
    </source>
</evidence>
<evidence type="ECO:0000256" key="6">
    <source>
        <dbReference type="ARBA" id="ARBA00022692"/>
    </source>
</evidence>
<protein>
    <recommendedName>
        <fullName evidence="14">Microsomal glutathione S-transferase 1</fullName>
        <ecNumber evidence="4">2.5.1.18</ecNumber>
    </recommendedName>
</protein>
<feature type="transmembrane region" description="Helical" evidence="16">
    <location>
        <begin position="118"/>
        <end position="139"/>
    </location>
</feature>
<reference evidence="17" key="1">
    <citation type="journal article" date="2015" name="Nature">
        <title>Complex archaea that bridge the gap between prokaryotes and eukaryotes.</title>
        <authorList>
            <person name="Spang A."/>
            <person name="Saw J.H."/>
            <person name="Jorgensen S.L."/>
            <person name="Zaremba-Niedzwiedzka K."/>
            <person name="Martijn J."/>
            <person name="Lind A.E."/>
            <person name="van Eijk R."/>
            <person name="Schleper C."/>
            <person name="Guy L."/>
            <person name="Ettema T.J."/>
        </authorList>
    </citation>
    <scope>NUCLEOTIDE SEQUENCE</scope>
</reference>
<keyword evidence="6 16" id="KW-0812">Transmembrane</keyword>
<dbReference type="InterPro" id="IPR001129">
    <property type="entry name" value="Membr-assoc_MAPEG"/>
</dbReference>
<sequence>MDTVIFWYALATVMLFLKMVAISVFQGQQRFKFKSYKAPEDARAVGVAPAADELPQVQRAARAWLNDLENIPAFWALGWVYIVVDASPLVGPWLFMIFTGARIVHTWCHINALQPWRALAFFAGLLMLLVMSVMILMAIL</sequence>
<organism evidence="17">
    <name type="scientific">marine sediment metagenome</name>
    <dbReference type="NCBI Taxonomy" id="412755"/>
    <lineage>
        <taxon>unclassified sequences</taxon>
        <taxon>metagenomes</taxon>
        <taxon>ecological metagenomes</taxon>
    </lineage>
</organism>
<dbReference type="PANTHER" id="PTHR10689:SF6">
    <property type="entry name" value="MICROSOMAL GLUTATHIONE S-TRANSFERASE 1"/>
    <property type="match status" value="1"/>
</dbReference>
<evidence type="ECO:0000256" key="16">
    <source>
        <dbReference type="SAM" id="Phobius"/>
    </source>
</evidence>
<dbReference type="PANTHER" id="PTHR10689">
    <property type="entry name" value="MICROSOMAL GLUTATHIONE S-TRANSFERASE 1"/>
    <property type="match status" value="1"/>
</dbReference>
<evidence type="ECO:0000256" key="9">
    <source>
        <dbReference type="ARBA" id="ARBA00022989"/>
    </source>
</evidence>
<evidence type="ECO:0000256" key="5">
    <source>
        <dbReference type="ARBA" id="ARBA00022679"/>
    </source>
</evidence>
<evidence type="ECO:0000256" key="15">
    <source>
        <dbReference type="ARBA" id="ARBA00049385"/>
    </source>
</evidence>
<evidence type="ECO:0000256" key="7">
    <source>
        <dbReference type="ARBA" id="ARBA00022787"/>
    </source>
</evidence>
<name>A0A0F9Y4Q5_9ZZZZ</name>
<evidence type="ECO:0000256" key="11">
    <source>
        <dbReference type="ARBA" id="ARBA00023128"/>
    </source>
</evidence>
<evidence type="ECO:0000256" key="3">
    <source>
        <dbReference type="ARBA" id="ARBA00004477"/>
    </source>
</evidence>
<keyword evidence="10" id="KW-0007">Acetylation</keyword>
<keyword evidence="8" id="KW-0256">Endoplasmic reticulum</keyword>
<evidence type="ECO:0000313" key="17">
    <source>
        <dbReference type="EMBL" id="KKO06857.1"/>
    </source>
</evidence>
<comment type="catalytic activity">
    <reaction evidence="15">
        <text>RX + glutathione = an S-substituted glutathione + a halide anion + H(+)</text>
        <dbReference type="Rhea" id="RHEA:16437"/>
        <dbReference type="ChEBI" id="CHEBI:15378"/>
        <dbReference type="ChEBI" id="CHEBI:16042"/>
        <dbReference type="ChEBI" id="CHEBI:17792"/>
        <dbReference type="ChEBI" id="CHEBI:57925"/>
        <dbReference type="ChEBI" id="CHEBI:90779"/>
        <dbReference type="EC" id="2.5.1.18"/>
    </reaction>
    <physiologicalReaction direction="left-to-right" evidence="15">
        <dbReference type="Rhea" id="RHEA:16438"/>
    </physiologicalReaction>
</comment>
<keyword evidence="7" id="KW-1000">Mitochondrion outer membrane</keyword>
<evidence type="ECO:0000256" key="13">
    <source>
        <dbReference type="ARBA" id="ARBA00038540"/>
    </source>
</evidence>
<dbReference type="SUPFAM" id="SSF161084">
    <property type="entry name" value="MAPEG domain-like"/>
    <property type="match status" value="1"/>
</dbReference>
<dbReference type="EMBL" id="LAZR01000014">
    <property type="protein sequence ID" value="KKO06857.1"/>
    <property type="molecule type" value="Genomic_DNA"/>
</dbReference>
<comment type="caution">
    <text evidence="17">The sequence shown here is derived from an EMBL/GenBank/DDBJ whole genome shotgun (WGS) entry which is preliminary data.</text>
</comment>
<accession>A0A0F9Y4Q5</accession>
<dbReference type="AlphaFoldDB" id="A0A0F9Y4Q5"/>
<feature type="transmembrane region" description="Helical" evidence="16">
    <location>
        <begin position="6"/>
        <end position="25"/>
    </location>
</feature>
<comment type="subunit">
    <text evidence="13">Homotrimer; The trimer binds only one molecule of glutathione.</text>
</comment>
<dbReference type="EC" id="2.5.1.18" evidence="4"/>
<dbReference type="GO" id="GO:0005789">
    <property type="term" value="C:endoplasmic reticulum membrane"/>
    <property type="evidence" value="ECO:0007669"/>
    <property type="project" value="UniProtKB-SubCell"/>
</dbReference>
<gene>
    <name evidence="17" type="ORF">LCGC14_0060410</name>
</gene>
<dbReference type="InterPro" id="IPR023352">
    <property type="entry name" value="MAPEG-like_dom_sf"/>
</dbReference>
<evidence type="ECO:0000256" key="2">
    <source>
        <dbReference type="ARBA" id="ARBA00004294"/>
    </source>
</evidence>
<evidence type="ECO:0000256" key="10">
    <source>
        <dbReference type="ARBA" id="ARBA00022990"/>
    </source>
</evidence>
<dbReference type="GO" id="GO:0005741">
    <property type="term" value="C:mitochondrial outer membrane"/>
    <property type="evidence" value="ECO:0007669"/>
    <property type="project" value="UniProtKB-SubCell"/>
</dbReference>
<feature type="transmembrane region" description="Helical" evidence="16">
    <location>
        <begin position="74"/>
        <end position="98"/>
    </location>
</feature>
<dbReference type="GO" id="GO:0004364">
    <property type="term" value="F:glutathione transferase activity"/>
    <property type="evidence" value="ECO:0007669"/>
    <property type="project" value="UniProtKB-EC"/>
</dbReference>
<evidence type="ECO:0000256" key="4">
    <source>
        <dbReference type="ARBA" id="ARBA00012452"/>
    </source>
</evidence>
<proteinExistence type="predicted"/>
<evidence type="ECO:0000256" key="14">
    <source>
        <dbReference type="ARBA" id="ARBA00039397"/>
    </source>
</evidence>
<keyword evidence="5" id="KW-0808">Transferase</keyword>
<keyword evidence="12 16" id="KW-0472">Membrane</keyword>
<evidence type="ECO:0000256" key="1">
    <source>
        <dbReference type="ARBA" id="ARBA00003701"/>
    </source>
</evidence>
<comment type="function">
    <text evidence="1">Conjugation of reduced glutathione to a wide number of exogenous and endogenous hydrophobic electrophiles.</text>
</comment>